<feature type="compositionally biased region" description="Low complexity" evidence="1">
    <location>
        <begin position="81"/>
        <end position="98"/>
    </location>
</feature>
<dbReference type="AntiFam" id="ANF00255">
    <property type="entry name" value="Protein of unknown function (DUF1584)"/>
</dbReference>
<feature type="region of interest" description="Disordered" evidence="1">
    <location>
        <begin position="237"/>
        <end position="268"/>
    </location>
</feature>
<sequence>MEVNWVFAKLAAGREPSGRTPGGSRRSAKSLALARVVTASLLFIVGAETLSAQVVQLPSVRRFSSTSSMLIPDQGTGSIGGVSSYQSGRSSRGRISPGGAFGGVTRSGNASVSVTIIDHDELDRRLLGDADPRQFAKQQAQQETIADAKALVQNARRLLQTGDRLRAQGTYELALHRLVRLSRKSPPSRTSSSHVAAAESSNPNYLLAYASREYAQHFGELPTWVPADRTSTCRIEAARREPSGHAPGGLRRSASSSGSVQRIAEVTP</sequence>
<reference evidence="2 3" key="1">
    <citation type="journal article" date="2013" name="Mar. Genomics">
        <title>Expression of sulfatases in Rhodopirellula baltica and the diversity of sulfatases in the genus Rhodopirellula.</title>
        <authorList>
            <person name="Wegner C.E."/>
            <person name="Richter-Heitmann T."/>
            <person name="Klindworth A."/>
            <person name="Klockow C."/>
            <person name="Richter M."/>
            <person name="Achstetter T."/>
            <person name="Glockner F.O."/>
            <person name="Harder J."/>
        </authorList>
    </citation>
    <scope>NUCLEOTIDE SEQUENCE [LARGE SCALE GENOMIC DNA]</scope>
    <source>
        <strain evidence="2 3">SH28</strain>
    </source>
</reference>
<dbReference type="EMBL" id="AMCW01000115">
    <property type="protein sequence ID" value="EKK00668.1"/>
    <property type="molecule type" value="Genomic_DNA"/>
</dbReference>
<comment type="caution">
    <text evidence="2">The sequence shown here is derived from an EMBL/GenBank/DDBJ whole genome shotgun (WGS) entry which is preliminary data.</text>
</comment>
<evidence type="ECO:0000256" key="1">
    <source>
        <dbReference type="SAM" id="MobiDB-lite"/>
    </source>
</evidence>
<dbReference type="AlphaFoldDB" id="K5DE00"/>
<proteinExistence type="predicted"/>
<protein>
    <submittedName>
        <fullName evidence="2">Uncharacterized protein</fullName>
    </submittedName>
</protein>
<evidence type="ECO:0000313" key="3">
    <source>
        <dbReference type="Proteomes" id="UP000007993"/>
    </source>
</evidence>
<dbReference type="Proteomes" id="UP000007993">
    <property type="component" value="Unassembled WGS sequence"/>
</dbReference>
<dbReference type="PATRIC" id="fig|993517.3.peg.4362"/>
<accession>K5DE00</accession>
<evidence type="ECO:0000313" key="2">
    <source>
        <dbReference type="EMBL" id="EKK00668.1"/>
    </source>
</evidence>
<organism evidence="2 3">
    <name type="scientific">Rhodopirellula baltica SH28</name>
    <dbReference type="NCBI Taxonomy" id="993517"/>
    <lineage>
        <taxon>Bacteria</taxon>
        <taxon>Pseudomonadati</taxon>
        <taxon>Planctomycetota</taxon>
        <taxon>Planctomycetia</taxon>
        <taxon>Pirellulales</taxon>
        <taxon>Pirellulaceae</taxon>
        <taxon>Rhodopirellula</taxon>
    </lineage>
</organism>
<name>K5DE00_RHOBT</name>
<feature type="region of interest" description="Disordered" evidence="1">
    <location>
        <begin position="80"/>
        <end position="102"/>
    </location>
</feature>
<gene>
    <name evidence="2" type="ORF">RBSH_04017</name>
</gene>
<feature type="compositionally biased region" description="Low complexity" evidence="1">
    <location>
        <begin position="248"/>
        <end position="262"/>
    </location>
</feature>